<dbReference type="UniPathway" id="UPA00070"/>
<dbReference type="InterPro" id="IPR013785">
    <property type="entry name" value="Aldolase_TIM"/>
</dbReference>
<dbReference type="GO" id="GO:0006207">
    <property type="term" value="P:'de novo' pyrimidine nucleobase biosynthetic process"/>
    <property type="evidence" value="ECO:0007669"/>
    <property type="project" value="TreeGrafter"/>
</dbReference>
<comment type="pathway">
    <text evidence="2">Pyrimidine metabolism; UMP biosynthesis via de novo pathway.</text>
</comment>
<evidence type="ECO:0000256" key="5">
    <source>
        <dbReference type="ARBA" id="ARBA00022975"/>
    </source>
</evidence>
<dbReference type="InterPro" id="IPR050074">
    <property type="entry name" value="DHO_dehydrogenase"/>
</dbReference>
<evidence type="ECO:0000313" key="9">
    <source>
        <dbReference type="Proteomes" id="UP000217507"/>
    </source>
</evidence>
<dbReference type="PIRSF" id="PIRSF000164">
    <property type="entry name" value="DHO_oxidase"/>
    <property type="match status" value="1"/>
</dbReference>
<name>A0A1Z4KF05_ANAVA</name>
<keyword evidence="4" id="KW-0288">FMN</keyword>
<evidence type="ECO:0000256" key="2">
    <source>
        <dbReference type="ARBA" id="ARBA00004725"/>
    </source>
</evidence>
<dbReference type="AlphaFoldDB" id="A0A1Z4KF05"/>
<reference evidence="8 9" key="1">
    <citation type="submission" date="2017-06" db="EMBL/GenBank/DDBJ databases">
        <title>Genome sequencing of cyanobaciteial culture collection at National Institute for Environmental Studies (NIES).</title>
        <authorList>
            <person name="Hirose Y."/>
            <person name="Shimura Y."/>
            <person name="Fujisawa T."/>
            <person name="Nakamura Y."/>
            <person name="Kawachi M."/>
        </authorList>
    </citation>
    <scope>NUCLEOTIDE SEQUENCE [LARGE SCALE GENOMIC DNA]</scope>
    <source>
        <strain evidence="8 9">NIES-23</strain>
    </source>
</reference>
<dbReference type="NCBIfam" id="NF005741">
    <property type="entry name" value="PRK07565.1"/>
    <property type="match status" value="1"/>
</dbReference>
<evidence type="ECO:0000256" key="4">
    <source>
        <dbReference type="ARBA" id="ARBA00022643"/>
    </source>
</evidence>
<evidence type="ECO:0000256" key="3">
    <source>
        <dbReference type="ARBA" id="ARBA00022630"/>
    </source>
</evidence>
<evidence type="ECO:0000259" key="7">
    <source>
        <dbReference type="Pfam" id="PF01180"/>
    </source>
</evidence>
<keyword evidence="6" id="KW-0560">Oxidoreductase</keyword>
<dbReference type="InterPro" id="IPR012135">
    <property type="entry name" value="Dihydroorotate_DH_1_2"/>
</dbReference>
<dbReference type="CDD" id="cd04739">
    <property type="entry name" value="DHOD_like"/>
    <property type="match status" value="1"/>
</dbReference>
<protein>
    <recommendedName>
        <fullName evidence="7">Dihydroorotate dehydrogenase catalytic domain-containing protein</fullName>
    </recommendedName>
</protein>
<keyword evidence="3" id="KW-0285">Flavoprotein</keyword>
<organism evidence="8 9">
    <name type="scientific">Trichormus variabilis NIES-23</name>
    <dbReference type="NCBI Taxonomy" id="1973479"/>
    <lineage>
        <taxon>Bacteria</taxon>
        <taxon>Bacillati</taxon>
        <taxon>Cyanobacteriota</taxon>
        <taxon>Cyanophyceae</taxon>
        <taxon>Nostocales</taxon>
        <taxon>Nostocaceae</taxon>
        <taxon>Trichormus</taxon>
    </lineage>
</organism>
<dbReference type="PANTHER" id="PTHR48109">
    <property type="entry name" value="DIHYDROOROTATE DEHYDROGENASE (QUINONE), MITOCHONDRIAL-RELATED"/>
    <property type="match status" value="1"/>
</dbReference>
<evidence type="ECO:0000256" key="1">
    <source>
        <dbReference type="ARBA" id="ARBA00001917"/>
    </source>
</evidence>
<dbReference type="InterPro" id="IPR005720">
    <property type="entry name" value="Dihydroorotate_DH_cat"/>
</dbReference>
<evidence type="ECO:0000256" key="6">
    <source>
        <dbReference type="ARBA" id="ARBA00023002"/>
    </source>
</evidence>
<dbReference type="Pfam" id="PF01180">
    <property type="entry name" value="DHO_dh"/>
    <property type="match status" value="1"/>
</dbReference>
<keyword evidence="5" id="KW-0665">Pyrimidine biosynthesis</keyword>
<gene>
    <name evidence="8" type="ORF">NIES23_03030</name>
</gene>
<dbReference type="Gene3D" id="3.20.20.70">
    <property type="entry name" value="Aldolase class I"/>
    <property type="match status" value="1"/>
</dbReference>
<dbReference type="EMBL" id="AP018216">
    <property type="protein sequence ID" value="BAY67529.1"/>
    <property type="molecule type" value="Genomic_DNA"/>
</dbReference>
<proteinExistence type="predicted"/>
<evidence type="ECO:0000313" key="8">
    <source>
        <dbReference type="EMBL" id="BAY67529.1"/>
    </source>
</evidence>
<dbReference type="Proteomes" id="UP000217507">
    <property type="component" value="Chromosome"/>
</dbReference>
<dbReference type="GO" id="GO:0044205">
    <property type="term" value="P:'de novo' UMP biosynthetic process"/>
    <property type="evidence" value="ECO:0007669"/>
    <property type="project" value="UniProtKB-UniPathway"/>
</dbReference>
<accession>A0A1Z4KF05</accession>
<dbReference type="GO" id="GO:0005737">
    <property type="term" value="C:cytoplasm"/>
    <property type="evidence" value="ECO:0007669"/>
    <property type="project" value="InterPro"/>
</dbReference>
<feature type="domain" description="Dihydroorotate dehydrogenase catalytic" evidence="7">
    <location>
        <begin position="85"/>
        <end position="290"/>
    </location>
</feature>
<dbReference type="SUPFAM" id="SSF51395">
    <property type="entry name" value="FMN-linked oxidoreductases"/>
    <property type="match status" value="1"/>
</dbReference>
<dbReference type="GO" id="GO:0004152">
    <property type="term" value="F:dihydroorotate dehydrogenase activity"/>
    <property type="evidence" value="ECO:0007669"/>
    <property type="project" value="InterPro"/>
</dbReference>
<sequence>MDLTTNYLGLRLRSPLVPSASPMSGEIDNILWMEDAGAAAVVLPSLFEEQLSLESYELHHHLTYGTESFPESLTYFPEHQDFRLGSEEYLNLIQKTKEKVKIPIIASLNGSSLDGWTEYARMIEQAGAAALELNTYSVHTDPELTSEQIEQSYINMLKVVKASVQIPVAIKLSPYFTNMANMAKRLDDAGADALVLFNRFYQPDINLETLEVQPHVLLSTPQAMRLPLRWIAILYGHINAHLAATSGIHNGHDVLKMLMAGANITMLCSVLLRHGIDHIRCIEQEMSQWMEKHEYESVQQLQGSMSQKHCPNPSAFERAQYMRALQTYQPDWGRVYEPSHYHG</sequence>
<comment type="cofactor">
    <cofactor evidence="1">
        <name>FMN</name>
        <dbReference type="ChEBI" id="CHEBI:58210"/>
    </cofactor>
</comment>
<dbReference type="PANTHER" id="PTHR48109:SF3">
    <property type="entry name" value="SLL0744 PROTEIN"/>
    <property type="match status" value="1"/>
</dbReference>